<dbReference type="EMBL" id="CP061800">
    <property type="protein sequence ID" value="QTA89642.1"/>
    <property type="molecule type" value="Genomic_DNA"/>
</dbReference>
<accession>A0A975BQJ1</accession>
<evidence type="ECO:0000313" key="2">
    <source>
        <dbReference type="Proteomes" id="UP000663722"/>
    </source>
</evidence>
<evidence type="ECO:0000313" key="1">
    <source>
        <dbReference type="EMBL" id="QTA89642.1"/>
    </source>
</evidence>
<reference evidence="1" key="1">
    <citation type="journal article" date="2021" name="Microb. Physiol.">
        <title>Proteogenomic Insights into the Physiology of Marine, Sulfate-Reducing, Filamentous Desulfonema limicola and Desulfonema magnum.</title>
        <authorList>
            <person name="Schnaars V."/>
            <person name="Wohlbrand L."/>
            <person name="Scheve S."/>
            <person name="Hinrichs C."/>
            <person name="Reinhardt R."/>
            <person name="Rabus R."/>
        </authorList>
    </citation>
    <scope>NUCLEOTIDE SEQUENCE</scope>
    <source>
        <strain evidence="1">4be13</strain>
    </source>
</reference>
<dbReference type="KEGG" id="dmm:dnm_056980"/>
<name>A0A975BQJ1_9BACT</name>
<keyword evidence="2" id="KW-1185">Reference proteome</keyword>
<dbReference type="AlphaFoldDB" id="A0A975BQJ1"/>
<protein>
    <submittedName>
        <fullName evidence="1">Uncharacterized protein</fullName>
    </submittedName>
</protein>
<gene>
    <name evidence="1" type="ORF">dnm_056980</name>
</gene>
<organism evidence="1 2">
    <name type="scientific">Desulfonema magnum</name>
    <dbReference type="NCBI Taxonomy" id="45655"/>
    <lineage>
        <taxon>Bacteria</taxon>
        <taxon>Pseudomonadati</taxon>
        <taxon>Thermodesulfobacteriota</taxon>
        <taxon>Desulfobacteria</taxon>
        <taxon>Desulfobacterales</taxon>
        <taxon>Desulfococcaceae</taxon>
        <taxon>Desulfonema</taxon>
    </lineage>
</organism>
<dbReference type="Proteomes" id="UP000663722">
    <property type="component" value="Chromosome"/>
</dbReference>
<proteinExistence type="predicted"/>
<sequence>MPESELSFEVEKSRNQICLINIPKILPAGVYPGTKRLI</sequence>